<dbReference type="EMBL" id="UINC01184260">
    <property type="protein sequence ID" value="SVD95393.1"/>
    <property type="molecule type" value="Genomic_DNA"/>
</dbReference>
<feature type="transmembrane region" description="Helical" evidence="1">
    <location>
        <begin position="81"/>
        <end position="101"/>
    </location>
</feature>
<feature type="non-terminal residue" evidence="2">
    <location>
        <position position="1"/>
    </location>
</feature>
<organism evidence="2">
    <name type="scientific">marine metagenome</name>
    <dbReference type="NCBI Taxonomy" id="408172"/>
    <lineage>
        <taxon>unclassified sequences</taxon>
        <taxon>metagenomes</taxon>
        <taxon>ecological metagenomes</taxon>
    </lineage>
</organism>
<accession>A0A382ZJ02</accession>
<dbReference type="AlphaFoldDB" id="A0A382ZJ02"/>
<feature type="transmembrane region" description="Helical" evidence="1">
    <location>
        <begin position="56"/>
        <end position="74"/>
    </location>
</feature>
<keyword evidence="1" id="KW-1133">Transmembrane helix</keyword>
<sequence>VAVETSAPGFDDEMRRRRRIVARSVYSLWKERGALLPLWSSSVFAFELWSHKVMRWLVPVFLLILLVSTVMLALQGHRFGTPALVAQAVFYSLALLGAILPRSLGRVGLFYVPTYFCAINLGALRGLLGA</sequence>
<proteinExistence type="predicted"/>
<feature type="non-terminal residue" evidence="2">
    <location>
        <position position="130"/>
    </location>
</feature>
<reference evidence="2" key="1">
    <citation type="submission" date="2018-05" db="EMBL/GenBank/DDBJ databases">
        <authorList>
            <person name="Lanie J.A."/>
            <person name="Ng W.-L."/>
            <person name="Kazmierczak K.M."/>
            <person name="Andrzejewski T.M."/>
            <person name="Davidsen T.M."/>
            <person name="Wayne K.J."/>
            <person name="Tettelin H."/>
            <person name="Glass J.I."/>
            <person name="Rusch D."/>
            <person name="Podicherti R."/>
            <person name="Tsui H.-C.T."/>
            <person name="Winkler M.E."/>
        </authorList>
    </citation>
    <scope>NUCLEOTIDE SEQUENCE</scope>
</reference>
<evidence type="ECO:0000313" key="2">
    <source>
        <dbReference type="EMBL" id="SVD95393.1"/>
    </source>
</evidence>
<gene>
    <name evidence="2" type="ORF">METZ01_LOCUS448247</name>
</gene>
<evidence type="ECO:0000256" key="1">
    <source>
        <dbReference type="SAM" id="Phobius"/>
    </source>
</evidence>
<keyword evidence="1" id="KW-0812">Transmembrane</keyword>
<name>A0A382ZJ02_9ZZZZ</name>
<protein>
    <submittedName>
        <fullName evidence="2">Uncharacterized protein</fullName>
    </submittedName>
</protein>
<feature type="transmembrane region" description="Helical" evidence="1">
    <location>
        <begin position="107"/>
        <end position="128"/>
    </location>
</feature>
<keyword evidence="1" id="KW-0472">Membrane</keyword>